<feature type="domain" description="Glycosyl transferase family 28 C-terminal" evidence="13">
    <location>
        <begin position="178"/>
        <end position="323"/>
    </location>
</feature>
<comment type="similarity">
    <text evidence="10">Belongs to the glycosyltransferase 28 family. MurG subfamily.</text>
</comment>
<dbReference type="GO" id="GO:0005975">
    <property type="term" value="P:carbohydrate metabolic process"/>
    <property type="evidence" value="ECO:0007669"/>
    <property type="project" value="InterPro"/>
</dbReference>
<evidence type="ECO:0000256" key="4">
    <source>
        <dbReference type="ARBA" id="ARBA00022679"/>
    </source>
</evidence>
<evidence type="ECO:0000256" key="5">
    <source>
        <dbReference type="ARBA" id="ARBA00022960"/>
    </source>
</evidence>
<dbReference type="GO" id="GO:0050511">
    <property type="term" value="F:undecaprenyldiphospho-muramoylpentapeptide beta-N-acetylglucosaminyltransferase activity"/>
    <property type="evidence" value="ECO:0007669"/>
    <property type="project" value="UniProtKB-UniRule"/>
</dbReference>
<dbReference type="GO" id="GO:0008360">
    <property type="term" value="P:regulation of cell shape"/>
    <property type="evidence" value="ECO:0007669"/>
    <property type="project" value="UniProtKB-KW"/>
</dbReference>
<dbReference type="PATRIC" id="fig|1125411.7.peg.785"/>
<dbReference type="Proteomes" id="UP000068905">
    <property type="component" value="Chromosome"/>
</dbReference>
<name>A0A0M4LGK6_9GAMM</name>
<keyword evidence="2 10" id="KW-0132">Cell division</keyword>
<comment type="catalytic activity">
    <reaction evidence="10">
        <text>di-trans,octa-cis-undecaprenyl diphospho-N-acetyl-alpha-D-muramoyl-L-alanyl-D-glutamyl-meso-2,6-diaminopimeloyl-D-alanyl-D-alanine + UDP-N-acetyl-alpha-D-glucosamine = di-trans,octa-cis-undecaprenyl diphospho-[N-acetyl-alpha-D-glucosaminyl-(1-&gt;4)]-N-acetyl-alpha-D-muramoyl-L-alanyl-D-glutamyl-meso-2,6-diaminopimeloyl-D-alanyl-D-alanine + UDP + H(+)</text>
        <dbReference type="Rhea" id="RHEA:31227"/>
        <dbReference type="ChEBI" id="CHEBI:15378"/>
        <dbReference type="ChEBI" id="CHEBI:57705"/>
        <dbReference type="ChEBI" id="CHEBI:58223"/>
        <dbReference type="ChEBI" id="CHEBI:61387"/>
        <dbReference type="ChEBI" id="CHEBI:61388"/>
        <dbReference type="EC" id="2.4.1.227"/>
    </reaction>
</comment>
<feature type="transmembrane region" description="Helical" evidence="11">
    <location>
        <begin position="101"/>
        <end position="120"/>
    </location>
</feature>
<evidence type="ECO:0000256" key="2">
    <source>
        <dbReference type="ARBA" id="ARBA00022618"/>
    </source>
</evidence>
<dbReference type="Pfam" id="PF03033">
    <property type="entry name" value="Glyco_transf_28"/>
    <property type="match status" value="1"/>
</dbReference>
<feature type="binding site" evidence="10">
    <location>
        <position position="124"/>
    </location>
    <ligand>
        <name>UDP-N-acetyl-alpha-D-glucosamine</name>
        <dbReference type="ChEBI" id="CHEBI:57705"/>
    </ligand>
</feature>
<dbReference type="InterPro" id="IPR004276">
    <property type="entry name" value="GlycoTrans_28_N"/>
</dbReference>
<keyword evidence="3 10" id="KW-0328">Glycosyltransferase</keyword>
<dbReference type="STRING" id="1125411.W908_04015"/>
<feature type="binding site" evidence="10">
    <location>
        <position position="184"/>
    </location>
    <ligand>
        <name>UDP-N-acetyl-alpha-D-glucosamine</name>
        <dbReference type="ChEBI" id="CHEBI:57705"/>
    </ligand>
</feature>
<evidence type="ECO:0000256" key="10">
    <source>
        <dbReference type="HAMAP-Rule" id="MF_00033"/>
    </source>
</evidence>
<evidence type="ECO:0000256" key="9">
    <source>
        <dbReference type="ARBA" id="ARBA00023316"/>
    </source>
</evidence>
<sequence length="341" mass="37482">MSKKILIMAGGTGGHIFPALAIAKELKERGAVVEWLGGKNAMESRLVPRHGYKFHGVSSSGLRGKNLLVILKAFFLLGCGFFQTVIIFIKYRPNIVIGMGGYASGIGGLISKLFFVPLFIHEQNSVPGTTNRLLSRLACKCFQAFEDTFPESAGAITTGNPILFNPIPKNRPKSVKNLLVLGGSLGAKKINQTIPKIKTCVNIWHQTGENHLEEVRVLYKKSQHYGAKIEPFIENMAEAYAWADLVISRAGAMTISELIASNSLAILIPFPYAIDNHQKINAEILSKNEAGILLEEENLNPEAIDRELEALSKDKLHEMAKKLESLKVSTPEQQIADNLLH</sequence>
<evidence type="ECO:0000256" key="8">
    <source>
        <dbReference type="ARBA" id="ARBA00023306"/>
    </source>
</evidence>
<dbReference type="NCBIfam" id="TIGR01133">
    <property type="entry name" value="murG"/>
    <property type="match status" value="1"/>
</dbReference>
<dbReference type="PANTHER" id="PTHR21015">
    <property type="entry name" value="UDP-N-ACETYLGLUCOSAMINE--N-ACETYLMURAMYL-(PENTAPEPTIDE) PYROPHOSPHORYL-UNDECAPRENOL N-ACETYLGLUCOSAMINE TRANSFERASE 1"/>
    <property type="match status" value="1"/>
</dbReference>
<feature type="binding site" evidence="10">
    <location>
        <begin position="12"/>
        <end position="14"/>
    </location>
    <ligand>
        <name>UDP-N-acetyl-alpha-D-glucosamine</name>
        <dbReference type="ChEBI" id="CHEBI:57705"/>
    </ligand>
</feature>
<feature type="binding site" evidence="10">
    <location>
        <position position="278"/>
    </location>
    <ligand>
        <name>UDP-N-acetyl-alpha-D-glucosamine</name>
        <dbReference type="ChEBI" id="CHEBI:57705"/>
    </ligand>
</feature>
<dbReference type="OrthoDB" id="9808936at2"/>
<evidence type="ECO:0000256" key="1">
    <source>
        <dbReference type="ARBA" id="ARBA00022475"/>
    </source>
</evidence>
<dbReference type="GO" id="GO:0005886">
    <property type="term" value="C:plasma membrane"/>
    <property type="evidence" value="ECO:0007669"/>
    <property type="project" value="UniProtKB-SubCell"/>
</dbReference>
<keyword evidence="4 10" id="KW-0808">Transferase</keyword>
<evidence type="ECO:0000256" key="3">
    <source>
        <dbReference type="ARBA" id="ARBA00022676"/>
    </source>
</evidence>
<evidence type="ECO:0000256" key="6">
    <source>
        <dbReference type="ARBA" id="ARBA00022984"/>
    </source>
</evidence>
<dbReference type="InterPro" id="IPR006009">
    <property type="entry name" value="GlcNAc_MurG"/>
</dbReference>
<gene>
    <name evidence="10" type="primary">murG</name>
    <name evidence="14" type="ORF">W908_04015</name>
</gene>
<comment type="pathway">
    <text evidence="10">Cell wall biogenesis; peptidoglycan biosynthesis.</text>
</comment>
<keyword evidence="8 10" id="KW-0131">Cell cycle</keyword>
<keyword evidence="15" id="KW-1185">Reference proteome</keyword>
<comment type="function">
    <text evidence="10">Cell wall formation. Catalyzes the transfer of a GlcNAc subunit on undecaprenyl-pyrophosphoryl-MurNAc-pentapeptide (lipid intermediate I) to form undecaprenyl-pyrophosphoryl-MurNAc-(pentapeptide)GlcNAc (lipid intermediate II).</text>
</comment>
<keyword evidence="11" id="KW-1133">Transmembrane helix</keyword>
<evidence type="ECO:0000313" key="15">
    <source>
        <dbReference type="Proteomes" id="UP000068905"/>
    </source>
</evidence>
<evidence type="ECO:0000259" key="13">
    <source>
        <dbReference type="Pfam" id="PF04101"/>
    </source>
</evidence>
<dbReference type="SUPFAM" id="SSF53756">
    <property type="entry name" value="UDP-Glycosyltransferase/glycogen phosphorylase"/>
    <property type="match status" value="1"/>
</dbReference>
<evidence type="ECO:0000256" key="11">
    <source>
        <dbReference type="SAM" id="Phobius"/>
    </source>
</evidence>
<comment type="caution">
    <text evidence="10">Lacks conserved residue(s) required for the propagation of feature annotation.</text>
</comment>
<dbReference type="GO" id="GO:0051991">
    <property type="term" value="F:UDP-N-acetyl-D-glucosamine:N-acetylmuramoyl-L-alanyl-D-glutamyl-meso-2,6-diaminopimelyl-D-alanyl-D-alanine-diphosphoundecaprenol 4-beta-N-acetylglucosaminlytransferase activity"/>
    <property type="evidence" value="ECO:0007669"/>
    <property type="project" value="RHEA"/>
</dbReference>
<accession>A0A0M4LGK6</accession>
<keyword evidence="7 10" id="KW-0472">Membrane</keyword>
<dbReference type="KEGG" id="tsn:W908_04015"/>
<dbReference type="InterPro" id="IPR007235">
    <property type="entry name" value="Glyco_trans_28_C"/>
</dbReference>
<dbReference type="UniPathway" id="UPA00219"/>
<evidence type="ECO:0000313" key="14">
    <source>
        <dbReference type="EMBL" id="ALE01814.1"/>
    </source>
</evidence>
<keyword evidence="1 10" id="KW-1003">Cell membrane</keyword>
<reference evidence="14 15" key="1">
    <citation type="journal article" date="2015" name="Genome Announc.">
        <title>Genome Sequence of 'Candidatus Thioglobus singularis' Strain PS1, a Mixotroph from the SUP05 Clade of Marine Gammaproteobacteria.</title>
        <authorList>
            <person name="Marshall K.T."/>
            <person name="Morris R.M."/>
        </authorList>
    </citation>
    <scope>NUCLEOTIDE SEQUENCE [LARGE SCALE GENOMIC DNA]</scope>
    <source>
        <strain evidence="14 15">PS1</strain>
    </source>
</reference>
<feature type="binding site" evidence="10">
    <location>
        <position position="233"/>
    </location>
    <ligand>
        <name>UDP-N-acetyl-alpha-D-glucosamine</name>
        <dbReference type="ChEBI" id="CHEBI:57705"/>
    </ligand>
</feature>
<dbReference type="HAMAP" id="MF_00033">
    <property type="entry name" value="MurG"/>
    <property type="match status" value="1"/>
</dbReference>
<comment type="subcellular location">
    <subcellularLocation>
        <location evidence="10">Cell membrane</location>
        <topology evidence="10">Peripheral membrane protein</topology>
        <orientation evidence="10">Cytoplasmic side</orientation>
    </subcellularLocation>
</comment>
<dbReference type="EMBL" id="CP006911">
    <property type="protein sequence ID" value="ALE01814.1"/>
    <property type="molecule type" value="Genomic_DNA"/>
</dbReference>
<dbReference type="AlphaFoldDB" id="A0A0M4LGK6"/>
<dbReference type="GO" id="GO:0071555">
    <property type="term" value="P:cell wall organization"/>
    <property type="evidence" value="ECO:0007669"/>
    <property type="project" value="UniProtKB-KW"/>
</dbReference>
<keyword evidence="6 10" id="KW-0573">Peptidoglycan synthesis</keyword>
<dbReference type="GO" id="GO:0051301">
    <property type="term" value="P:cell division"/>
    <property type="evidence" value="ECO:0007669"/>
    <property type="project" value="UniProtKB-KW"/>
</dbReference>
<organism evidence="14 15">
    <name type="scientific">Candidatus Pseudothioglobus singularis PS1</name>
    <dbReference type="NCBI Taxonomy" id="1125411"/>
    <lineage>
        <taxon>Bacteria</taxon>
        <taxon>Pseudomonadati</taxon>
        <taxon>Pseudomonadota</taxon>
        <taxon>Gammaproteobacteria</taxon>
        <taxon>Candidatus Pseudothioglobaceae</taxon>
        <taxon>Candidatus Pseudothioglobus</taxon>
    </lineage>
</organism>
<protein>
    <recommendedName>
        <fullName evidence="10">UDP-N-acetylglucosamine--N-acetylmuramyl-(pentapeptide) pyrophosphoryl-undecaprenol N-acetylglucosamine transferase</fullName>
        <ecNumber evidence="10">2.4.1.227</ecNumber>
    </recommendedName>
    <alternativeName>
        <fullName evidence="10">Undecaprenyl-PP-MurNAc-pentapeptide-UDPGlcNAc GlcNAc transferase</fullName>
    </alternativeName>
</protein>
<feature type="domain" description="Glycosyltransferase family 28 N-terminal" evidence="12">
    <location>
        <begin position="5"/>
        <end position="141"/>
    </location>
</feature>
<proteinExistence type="inferred from homology"/>
<keyword evidence="5 10" id="KW-0133">Cell shape</keyword>
<dbReference type="RefSeq" id="WP_053820024.1">
    <property type="nucleotide sequence ID" value="NZ_CP006911.1"/>
</dbReference>
<keyword evidence="11" id="KW-0812">Transmembrane</keyword>
<dbReference type="PANTHER" id="PTHR21015:SF22">
    <property type="entry name" value="GLYCOSYLTRANSFERASE"/>
    <property type="match status" value="1"/>
</dbReference>
<keyword evidence="9 10" id="KW-0961">Cell wall biogenesis/degradation</keyword>
<feature type="transmembrane region" description="Helical" evidence="11">
    <location>
        <begin position="67"/>
        <end position="89"/>
    </location>
</feature>
<evidence type="ECO:0000256" key="7">
    <source>
        <dbReference type="ARBA" id="ARBA00023136"/>
    </source>
</evidence>
<dbReference type="Pfam" id="PF04101">
    <property type="entry name" value="Glyco_tran_28_C"/>
    <property type="match status" value="1"/>
</dbReference>
<evidence type="ECO:0000259" key="12">
    <source>
        <dbReference type="Pfam" id="PF03033"/>
    </source>
</evidence>
<dbReference type="EC" id="2.4.1.227" evidence="10"/>
<dbReference type="GO" id="GO:0009252">
    <property type="term" value="P:peptidoglycan biosynthetic process"/>
    <property type="evidence" value="ECO:0007669"/>
    <property type="project" value="UniProtKB-UniRule"/>
</dbReference>
<dbReference type="CDD" id="cd03785">
    <property type="entry name" value="GT28_MurG"/>
    <property type="match status" value="1"/>
</dbReference>
<dbReference type="Gene3D" id="3.40.50.2000">
    <property type="entry name" value="Glycogen Phosphorylase B"/>
    <property type="match status" value="2"/>
</dbReference>